<accession>A0A162KW40</accession>
<dbReference type="RefSeq" id="WP_063556183.1">
    <property type="nucleotide sequence ID" value="NZ_LITT01000035.1"/>
</dbReference>
<feature type="domain" description="EAL" evidence="1">
    <location>
        <begin position="1"/>
        <end position="250"/>
    </location>
</feature>
<dbReference type="GO" id="GO:0071111">
    <property type="term" value="F:cyclic-guanylate-specific phosphodiesterase activity"/>
    <property type="evidence" value="ECO:0007669"/>
    <property type="project" value="InterPro"/>
</dbReference>
<dbReference type="CDD" id="cd01948">
    <property type="entry name" value="EAL"/>
    <property type="match status" value="1"/>
</dbReference>
<dbReference type="Pfam" id="PF00990">
    <property type="entry name" value="GGDEF"/>
    <property type="match status" value="1"/>
</dbReference>
<dbReference type="AlphaFoldDB" id="A0A162KW40"/>
<dbReference type="InterPro" id="IPR035919">
    <property type="entry name" value="EAL_sf"/>
</dbReference>
<dbReference type="CDD" id="cd01949">
    <property type="entry name" value="GGDEF"/>
    <property type="match status" value="1"/>
</dbReference>
<evidence type="ECO:0000259" key="1">
    <source>
        <dbReference type="PROSITE" id="PS50883"/>
    </source>
</evidence>
<dbReference type="InterPro" id="IPR000644">
    <property type="entry name" value="CBS_dom"/>
</dbReference>
<dbReference type="InterPro" id="IPR001633">
    <property type="entry name" value="EAL_dom"/>
</dbReference>
<comment type="caution">
    <text evidence="3">The sequence shown here is derived from an EMBL/GenBank/DDBJ whole genome shotgun (WGS) entry which is preliminary data.</text>
</comment>
<gene>
    <name evidence="3" type="primary">cph2_4</name>
    <name evidence="3" type="ORF">WY13_02819</name>
</gene>
<reference evidence="3 4" key="1">
    <citation type="journal article" date="2015" name="Biotechnol. Bioeng.">
        <title>Genome sequence and phenotypic characterization of Caulobacter segnis.</title>
        <authorList>
            <person name="Patel S."/>
            <person name="Fletcher B."/>
            <person name="Scott D.C."/>
            <person name="Ely B."/>
        </authorList>
    </citation>
    <scope>NUCLEOTIDE SEQUENCE [LARGE SCALE GENOMIC DNA]</scope>
    <source>
        <strain evidence="3 4">ERI-2</strain>
    </source>
</reference>
<dbReference type="PANTHER" id="PTHR33121">
    <property type="entry name" value="CYCLIC DI-GMP PHOSPHODIESTERASE PDEF"/>
    <property type="match status" value="1"/>
</dbReference>
<dbReference type="SUPFAM" id="SSF54631">
    <property type="entry name" value="CBS-domain pair"/>
    <property type="match status" value="1"/>
</dbReference>
<name>A0A162KW40_9CLOT</name>
<dbReference type="Pfam" id="PF00571">
    <property type="entry name" value="CBS"/>
    <property type="match status" value="1"/>
</dbReference>
<dbReference type="Proteomes" id="UP000077407">
    <property type="component" value="Unassembled WGS sequence"/>
</dbReference>
<dbReference type="Gene3D" id="3.10.580.10">
    <property type="entry name" value="CBS-domain"/>
    <property type="match status" value="1"/>
</dbReference>
<dbReference type="PANTHER" id="PTHR33121:SF76">
    <property type="entry name" value="SIGNALING PROTEIN"/>
    <property type="match status" value="1"/>
</dbReference>
<dbReference type="SMART" id="SM00052">
    <property type="entry name" value="EAL"/>
    <property type="match status" value="1"/>
</dbReference>
<dbReference type="OrthoDB" id="9813903at2"/>
<dbReference type="PROSITE" id="PS50887">
    <property type="entry name" value="GGDEF"/>
    <property type="match status" value="1"/>
</dbReference>
<dbReference type="SUPFAM" id="SSF55073">
    <property type="entry name" value="Nucleotide cyclase"/>
    <property type="match status" value="1"/>
</dbReference>
<dbReference type="PROSITE" id="PS50883">
    <property type="entry name" value="EAL"/>
    <property type="match status" value="1"/>
</dbReference>
<dbReference type="PATRIC" id="fig|1538.10.peg.2719"/>
<evidence type="ECO:0000259" key="2">
    <source>
        <dbReference type="PROSITE" id="PS50887"/>
    </source>
</evidence>
<feature type="domain" description="GGDEF" evidence="2">
    <location>
        <begin position="427"/>
        <end position="584"/>
    </location>
</feature>
<dbReference type="InterPro" id="IPR029787">
    <property type="entry name" value="Nucleotide_cyclase"/>
</dbReference>
<dbReference type="Pfam" id="PF00563">
    <property type="entry name" value="EAL"/>
    <property type="match status" value="1"/>
</dbReference>
<organism evidence="3 4">
    <name type="scientific">Clostridium ljungdahlii</name>
    <dbReference type="NCBI Taxonomy" id="1538"/>
    <lineage>
        <taxon>Bacteria</taxon>
        <taxon>Bacillati</taxon>
        <taxon>Bacillota</taxon>
        <taxon>Clostridia</taxon>
        <taxon>Eubacteriales</taxon>
        <taxon>Clostridiaceae</taxon>
        <taxon>Clostridium</taxon>
    </lineage>
</organism>
<proteinExistence type="predicted"/>
<dbReference type="Gene3D" id="3.30.70.270">
    <property type="match status" value="1"/>
</dbReference>
<dbReference type="InterPro" id="IPR000160">
    <property type="entry name" value="GGDEF_dom"/>
</dbReference>
<dbReference type="SUPFAM" id="SSF141868">
    <property type="entry name" value="EAL domain-like"/>
    <property type="match status" value="1"/>
</dbReference>
<protein>
    <submittedName>
        <fullName evidence="3">Phytochrome-like protein cph2</fullName>
    </submittedName>
</protein>
<dbReference type="EMBL" id="LITT01000035">
    <property type="protein sequence ID" value="OAA84916.1"/>
    <property type="molecule type" value="Genomic_DNA"/>
</dbReference>
<sequence length="585" mass="67081">MSIDNELDKILEEKSISTVFQPIISLKNGFIIGYEALSRGPEGSPLYFPSKLFSTAEKYNKTWELESLCRVKAIEKAKEIDKNKLLFINVDPKIFRDERFKSGFTKEFLKKHNMSPDSIIFEITEKTAIEDYKSFKTALENYTDQGYKIAIDDTGAGYSGLKTLMETKPNYVKIDISFVKDIDKDSFKQELMKTFVSLARATHMKLIAEGIETKEELLTLIKIGVCAGQGYFLQRPAGTFLDIPQNVREKIIDYNKISDNKVKFEKSYIGDIAQENKTFSVSTKSENIKKFFEQSSVTGVCIVNEDFPTGLIMKHNLDSMLATKYGISVFLKRPISLIMDCSPLIVDYYDSISEVSKTAMTRENGKIYDYVIVTKNNKYCGIVTVKCLLEYTVEFEKNYAKNLNPLTGLPGNAIINKTLKDMIGYKNSFLLLYADLNNFKVYNDTYGFENGDKVLKFTSIFLENKIKESFPYNSFIGHLGGDDFVCIIEDTAAKCYKLCEEMTQEFDLKILNFFNEKDKENNYIESFDRKGNKDIFPLTSIAFGGMYGNFDRFKDVDEIGEYMSTLKKQAKRNRNRSSYIIDEVY</sequence>
<dbReference type="SMART" id="SM00267">
    <property type="entry name" value="GGDEF"/>
    <property type="match status" value="1"/>
</dbReference>
<dbReference type="Gene3D" id="3.20.20.450">
    <property type="entry name" value="EAL domain"/>
    <property type="match status" value="1"/>
</dbReference>
<dbReference type="InterPro" id="IPR043128">
    <property type="entry name" value="Rev_trsase/Diguanyl_cyclase"/>
</dbReference>
<evidence type="ECO:0000313" key="3">
    <source>
        <dbReference type="EMBL" id="OAA84916.1"/>
    </source>
</evidence>
<dbReference type="InterPro" id="IPR046342">
    <property type="entry name" value="CBS_dom_sf"/>
</dbReference>
<dbReference type="NCBIfam" id="TIGR00254">
    <property type="entry name" value="GGDEF"/>
    <property type="match status" value="1"/>
</dbReference>
<dbReference type="InterPro" id="IPR050706">
    <property type="entry name" value="Cyclic-di-GMP_PDE-like"/>
</dbReference>
<evidence type="ECO:0000313" key="4">
    <source>
        <dbReference type="Proteomes" id="UP000077407"/>
    </source>
</evidence>